<evidence type="ECO:0000256" key="2">
    <source>
        <dbReference type="SAM" id="SignalP"/>
    </source>
</evidence>
<dbReference type="GO" id="GO:0042834">
    <property type="term" value="F:peptidoglycan binding"/>
    <property type="evidence" value="ECO:0007669"/>
    <property type="project" value="InterPro"/>
</dbReference>
<evidence type="ECO:0000313" key="4">
    <source>
        <dbReference type="EMBL" id="ARP16943.1"/>
    </source>
</evidence>
<keyword evidence="2" id="KW-0732">Signal</keyword>
<sequence>MEMKKAQRPSNVFQASLALGLLLVCAQFSNPVEAEEFLCQATQASEKELPMLEKTCPIGNGVWGKKVPQGGNYLYWIQCGLLPKPMSLAKAKPLYSKITTDVWMKPESKGYRCLIGPYKALSDARDDLRGVKTLSNYKEAFIRVVGKGTKQPVTPPTPKSTVLSKSAASSVKPTPTVTPKPAPVPAVRADTDAFKARAEKPDTKAKSSRDSSSSTPVAKTKAKPIVTGNDDIEVRLRTSVQGKTYVVPYLLDHHNQFYMEHGKPWNRLNYENSHKVCQQLGMNLANPAEFKALRASGVMEKNQWPLQLPYWGKDKKGLFADREPNQLTGTSLLNVVCVK</sequence>
<feature type="compositionally biased region" description="Basic and acidic residues" evidence="1">
    <location>
        <begin position="189"/>
        <end position="209"/>
    </location>
</feature>
<feature type="region of interest" description="Disordered" evidence="1">
    <location>
        <begin position="148"/>
        <end position="224"/>
    </location>
</feature>
<protein>
    <submittedName>
        <fullName evidence="4">Sporulation related domain protein</fullName>
    </submittedName>
</protein>
<dbReference type="InterPro" id="IPR007730">
    <property type="entry name" value="SPOR-like_dom"/>
</dbReference>
<feature type="chain" id="PRO_5011904978" evidence="2">
    <location>
        <begin position="35"/>
        <end position="339"/>
    </location>
</feature>
<dbReference type="EMBL" id="CP017902">
    <property type="protein sequence ID" value="ARP16943.1"/>
    <property type="molecule type" value="Genomic_DNA"/>
</dbReference>
<gene>
    <name evidence="4" type="ORF">K05K4_00470</name>
</gene>
<evidence type="ECO:0000256" key="1">
    <source>
        <dbReference type="SAM" id="MobiDB-lite"/>
    </source>
</evidence>
<name>A0A1W6T7V3_VIBAL</name>
<reference evidence="4" key="1">
    <citation type="submission" date="2016-10" db="EMBL/GenBank/DDBJ databases">
        <title>The High Quality Genome of Vibrio alginolyticus K01M1.</title>
        <authorList>
            <person name="Wendling C."/>
            <person name="Chibani C.M."/>
            <person name="Hertel R."/>
            <person name="Sproer C."/>
            <person name="Bunk B."/>
            <person name="Overmann J."/>
            <person name="Roth O."/>
            <person name="Liesegang H."/>
        </authorList>
    </citation>
    <scope>NUCLEOTIDE SEQUENCE</scope>
    <source>
        <strain evidence="4">K05K4</strain>
    </source>
</reference>
<accession>A0A1W6T7V3</accession>
<organism evidence="4">
    <name type="scientific">Vibrio alginolyticus</name>
    <dbReference type="NCBI Taxonomy" id="663"/>
    <lineage>
        <taxon>Bacteria</taxon>
        <taxon>Pseudomonadati</taxon>
        <taxon>Pseudomonadota</taxon>
        <taxon>Gammaproteobacteria</taxon>
        <taxon>Vibrionales</taxon>
        <taxon>Vibrionaceae</taxon>
        <taxon>Vibrio</taxon>
    </lineage>
</organism>
<feature type="signal peptide" evidence="2">
    <location>
        <begin position="1"/>
        <end position="34"/>
    </location>
</feature>
<dbReference type="Pfam" id="PF05036">
    <property type="entry name" value="SPOR"/>
    <property type="match status" value="1"/>
</dbReference>
<proteinExistence type="predicted"/>
<feature type="compositionally biased region" description="Polar residues" evidence="1">
    <location>
        <begin position="159"/>
        <end position="169"/>
    </location>
</feature>
<dbReference type="RefSeq" id="WP_086046416.1">
    <property type="nucleotide sequence ID" value="NZ_CP017889.1"/>
</dbReference>
<dbReference type="AlphaFoldDB" id="A0A1W6T7V3"/>
<feature type="domain" description="SPOR" evidence="3">
    <location>
        <begin position="74"/>
        <end position="142"/>
    </location>
</feature>
<evidence type="ECO:0000259" key="3">
    <source>
        <dbReference type="Pfam" id="PF05036"/>
    </source>
</evidence>